<protein>
    <submittedName>
        <fullName evidence="1">Uncharacterized protein</fullName>
    </submittedName>
</protein>
<organism evidence="1 2">
    <name type="scientific">Tangfeifania diversioriginum</name>
    <dbReference type="NCBI Taxonomy" id="1168035"/>
    <lineage>
        <taxon>Bacteria</taxon>
        <taxon>Pseudomonadati</taxon>
        <taxon>Bacteroidota</taxon>
        <taxon>Bacteroidia</taxon>
        <taxon>Marinilabiliales</taxon>
        <taxon>Prolixibacteraceae</taxon>
        <taxon>Tangfeifania</taxon>
    </lineage>
</organism>
<name>A0A1M6DCZ4_9BACT</name>
<dbReference type="EMBL" id="FQZE01000005">
    <property type="protein sequence ID" value="SHI71040.1"/>
    <property type="molecule type" value="Genomic_DNA"/>
</dbReference>
<reference evidence="1 2" key="1">
    <citation type="submission" date="2016-11" db="EMBL/GenBank/DDBJ databases">
        <authorList>
            <person name="Jaros S."/>
            <person name="Januszkiewicz K."/>
            <person name="Wedrychowicz H."/>
        </authorList>
    </citation>
    <scope>NUCLEOTIDE SEQUENCE [LARGE SCALE GENOMIC DNA]</scope>
    <source>
        <strain evidence="1 2">DSM 27063</strain>
    </source>
</reference>
<accession>A0A1M6DCZ4</accession>
<keyword evidence="2" id="KW-1185">Reference proteome</keyword>
<gene>
    <name evidence="1" type="ORF">SAMN05444280_1051</name>
</gene>
<dbReference type="AlphaFoldDB" id="A0A1M6DCZ4"/>
<evidence type="ECO:0000313" key="1">
    <source>
        <dbReference type="EMBL" id="SHI71040.1"/>
    </source>
</evidence>
<sequence length="48" mass="5729">MHIKTGENRQELMMFSYDMMVLPDNPVRLIDLMCKKFISDNPWLKQAV</sequence>
<evidence type="ECO:0000313" key="2">
    <source>
        <dbReference type="Proteomes" id="UP000184050"/>
    </source>
</evidence>
<dbReference type="Proteomes" id="UP000184050">
    <property type="component" value="Unassembled WGS sequence"/>
</dbReference>
<proteinExistence type="predicted"/>
<dbReference type="RefSeq" id="WP_175552457.1">
    <property type="nucleotide sequence ID" value="NZ_FQZE01000005.1"/>
</dbReference>